<keyword evidence="1" id="KW-0946">Virion</keyword>
<organism evidence="1">
    <name type="scientific">Hymenopteran arli-related virus OKIAV100</name>
    <dbReference type="NCBI Taxonomy" id="2792564"/>
    <lineage>
        <taxon>Viruses</taxon>
        <taxon>Riboviria</taxon>
        <taxon>Orthornavirae</taxon>
        <taxon>Negarnaviricota</taxon>
        <taxon>Haploviricotina</taxon>
        <taxon>Monjiviricetes</taxon>
        <taxon>Mononegavirales</taxon>
        <taxon>Lispiviridae</taxon>
        <taxon>Anicalvirus</taxon>
        <taxon>Anicalvirus hesdarense</taxon>
    </lineage>
</organism>
<dbReference type="GO" id="GO:0019013">
    <property type="term" value="C:viral nucleocapsid"/>
    <property type="evidence" value="ECO:0007669"/>
    <property type="project" value="UniProtKB-KW"/>
</dbReference>
<name>A0A7T0M3H6_9MONO</name>
<dbReference type="EMBL" id="MW288216">
    <property type="protein sequence ID" value="QPL15361.1"/>
    <property type="molecule type" value="Viral_cRNA"/>
</dbReference>
<sequence length="431" mass="48736">MENQQLSARRKKEVQGMPQEHQMFLSGRFRLIHAQMSSQVISHPAGSATGAFRKYKITRIVYFTMRDNVILTDTIIAKLVTIGLTMLYDGGYVLDSTDPDYDAYLSSLLTLLSVYADSKTYENVGLKKEFENYGIEISPFECESESDLEELFQGAWSIVGPGLGITEFHEHKGQIQIIGASILMLIAKRLIAQSVKEWFHNRWQSLSNVMNKKFPVASMDTPVVENCVAFTTAISSKHTARGAIFKVYRALAVVQHGQYKELFQVICKQLAYTEMGHIFNIMIHIVEKNPDVLAFPELMGAERSCLEQAFEFLSEVPEGDRPFVKFLRSHEECDKIHSRRFTPFSIVARAIASIQNPSMKNFRVRDNEAAKALHAKTLLYMEQKSSIGPLNSAEAFGAMINPMAAKRLLSITSSITELRDEFEDVVIRPRV</sequence>
<evidence type="ECO:0000313" key="1">
    <source>
        <dbReference type="EMBL" id="QPL15361.1"/>
    </source>
</evidence>
<protein>
    <submittedName>
        <fullName evidence="1">Nucleoprotein</fullName>
    </submittedName>
</protein>
<reference evidence="1" key="1">
    <citation type="journal article" date="2019" name="PLoS Pathog.">
        <title>Re-assessing the diversity of negative strand RNA viruses in insects.</title>
        <authorList>
            <person name="Kafer S."/>
            <person name="Paraskevopoulou S."/>
            <person name="Zirkel F."/>
            <person name="Wieseke N."/>
            <person name="Donath A."/>
            <person name="Petersen M."/>
            <person name="Jones T.C."/>
            <person name="Liu S."/>
            <person name="Zhou X."/>
            <person name="Middendorf M."/>
            <person name="Junglen S."/>
            <person name="Misof B."/>
            <person name="Drosten C."/>
        </authorList>
    </citation>
    <scope>NUCLEOTIDE SEQUENCE</scope>
    <source>
        <strain evidence="1">OKIAV100</strain>
    </source>
</reference>
<keyword evidence="1" id="KW-0543">Viral nucleoprotein</keyword>
<accession>A0A7T0M3H6</accession>
<proteinExistence type="predicted"/>